<name>A0A9Q3GK98_9BASI</name>
<feature type="compositionally biased region" description="Polar residues" evidence="1">
    <location>
        <begin position="157"/>
        <end position="172"/>
    </location>
</feature>
<keyword evidence="3" id="KW-1185">Reference proteome</keyword>
<reference evidence="2" key="1">
    <citation type="submission" date="2021-03" db="EMBL/GenBank/DDBJ databases">
        <title>Draft genome sequence of rust myrtle Austropuccinia psidii MF-1, a brazilian biotype.</title>
        <authorList>
            <person name="Quecine M.C."/>
            <person name="Pachon D.M.R."/>
            <person name="Bonatelli M.L."/>
            <person name="Correr F.H."/>
            <person name="Franceschini L.M."/>
            <person name="Leite T.F."/>
            <person name="Margarido G.R.A."/>
            <person name="Almeida C.A."/>
            <person name="Ferrarezi J.A."/>
            <person name="Labate C.A."/>
        </authorList>
    </citation>
    <scope>NUCLEOTIDE SEQUENCE</scope>
    <source>
        <strain evidence="2">MF-1</strain>
    </source>
</reference>
<protein>
    <submittedName>
        <fullName evidence="2">Uncharacterized protein</fullName>
    </submittedName>
</protein>
<dbReference type="EMBL" id="AVOT02002360">
    <property type="protein sequence ID" value="MBW0470095.1"/>
    <property type="molecule type" value="Genomic_DNA"/>
</dbReference>
<accession>A0A9Q3GK98</accession>
<dbReference type="AlphaFoldDB" id="A0A9Q3GK98"/>
<comment type="caution">
    <text evidence="2">The sequence shown here is derived from an EMBL/GenBank/DDBJ whole genome shotgun (WGS) entry which is preliminary data.</text>
</comment>
<feature type="compositionally biased region" description="Acidic residues" evidence="1">
    <location>
        <begin position="189"/>
        <end position="203"/>
    </location>
</feature>
<gene>
    <name evidence="2" type="ORF">O181_009810</name>
</gene>
<dbReference type="Proteomes" id="UP000765509">
    <property type="component" value="Unassembled WGS sequence"/>
</dbReference>
<organism evidence="2 3">
    <name type="scientific">Austropuccinia psidii MF-1</name>
    <dbReference type="NCBI Taxonomy" id="1389203"/>
    <lineage>
        <taxon>Eukaryota</taxon>
        <taxon>Fungi</taxon>
        <taxon>Dikarya</taxon>
        <taxon>Basidiomycota</taxon>
        <taxon>Pucciniomycotina</taxon>
        <taxon>Pucciniomycetes</taxon>
        <taxon>Pucciniales</taxon>
        <taxon>Sphaerophragmiaceae</taxon>
        <taxon>Austropuccinia</taxon>
    </lineage>
</organism>
<evidence type="ECO:0000313" key="3">
    <source>
        <dbReference type="Proteomes" id="UP000765509"/>
    </source>
</evidence>
<proteinExistence type="predicted"/>
<dbReference type="OrthoDB" id="2351920at2759"/>
<sequence>MSDDRFNYIHLRSETSLWCYVDDQIDWSIESLDDRVEQSIWDMIPPYQNEDDEGILPSHAHPSYPFGNPYDPSHTNTNGPQLIQTTNQPLAVGSSLLLENSNIDLTQSHWPELATDRLLWTFDSHLSNSAENSHPEDLGSDPIEPQQTADHTHQRHAPTQQRNGDLQAQMRTPATEEYPMNAGRGPDGNETEESDWDEEEPMGEDANLAAGQSIRSE</sequence>
<evidence type="ECO:0000256" key="1">
    <source>
        <dbReference type="SAM" id="MobiDB-lite"/>
    </source>
</evidence>
<feature type="region of interest" description="Disordered" evidence="1">
    <location>
        <begin position="129"/>
        <end position="217"/>
    </location>
</feature>
<evidence type="ECO:0000313" key="2">
    <source>
        <dbReference type="EMBL" id="MBW0470095.1"/>
    </source>
</evidence>